<evidence type="ECO:0000313" key="7">
    <source>
        <dbReference type="EMBL" id="MBC9207501.1"/>
    </source>
</evidence>
<evidence type="ECO:0000313" key="8">
    <source>
        <dbReference type="Proteomes" id="UP000626026"/>
    </source>
</evidence>
<organism evidence="7 8">
    <name type="scientific">Teichococcus aerophilus</name>
    <dbReference type="NCBI Taxonomy" id="1224513"/>
    <lineage>
        <taxon>Bacteria</taxon>
        <taxon>Pseudomonadati</taxon>
        <taxon>Pseudomonadota</taxon>
        <taxon>Alphaproteobacteria</taxon>
        <taxon>Acetobacterales</taxon>
        <taxon>Roseomonadaceae</taxon>
        <taxon>Roseomonas</taxon>
    </lineage>
</organism>
<name>A0ABR7RLN6_9PROT</name>
<dbReference type="InterPro" id="IPR039424">
    <property type="entry name" value="SBP_5"/>
</dbReference>
<proteinExistence type="inferred from homology"/>
<dbReference type="InterPro" id="IPR000914">
    <property type="entry name" value="SBP_5_dom"/>
</dbReference>
<accession>A0ABR7RLN6</accession>
<comment type="subcellular location">
    <subcellularLocation>
        <location evidence="1">Periplasm</location>
    </subcellularLocation>
</comment>
<gene>
    <name evidence="7" type="ORF">IBL26_11705</name>
</gene>
<comment type="similarity">
    <text evidence="2">Belongs to the bacterial solute-binding protein 5 family.</text>
</comment>
<evidence type="ECO:0000256" key="1">
    <source>
        <dbReference type="ARBA" id="ARBA00004418"/>
    </source>
</evidence>
<evidence type="ECO:0000259" key="6">
    <source>
        <dbReference type="Pfam" id="PF00496"/>
    </source>
</evidence>
<dbReference type="PIRSF" id="PIRSF002741">
    <property type="entry name" value="MppA"/>
    <property type="match status" value="1"/>
</dbReference>
<dbReference type="Gene3D" id="3.40.190.10">
    <property type="entry name" value="Periplasmic binding protein-like II"/>
    <property type="match status" value="1"/>
</dbReference>
<dbReference type="Pfam" id="PF00496">
    <property type="entry name" value="SBP_bac_5"/>
    <property type="match status" value="1"/>
</dbReference>
<evidence type="ECO:0000256" key="4">
    <source>
        <dbReference type="ARBA" id="ARBA00022729"/>
    </source>
</evidence>
<dbReference type="Gene3D" id="3.90.76.10">
    <property type="entry name" value="Dipeptide-binding Protein, Domain 1"/>
    <property type="match status" value="1"/>
</dbReference>
<dbReference type="RefSeq" id="WP_187784667.1">
    <property type="nucleotide sequence ID" value="NZ_JACTVA010000018.1"/>
</dbReference>
<reference evidence="7 8" key="1">
    <citation type="journal article" date="2013" name="Int. J. Syst. Evol. Microbiol.">
        <title>Roseomonas aerophila sp. nov., isolated from air.</title>
        <authorList>
            <person name="Kim S.J."/>
            <person name="Weon H.Y."/>
            <person name="Ahn J.H."/>
            <person name="Hong S.B."/>
            <person name="Seok S.J."/>
            <person name="Whang K.S."/>
            <person name="Kwon S.W."/>
        </authorList>
    </citation>
    <scope>NUCLEOTIDE SEQUENCE [LARGE SCALE GENOMIC DNA]</scope>
    <source>
        <strain evidence="7 8">NBRC 108923</strain>
    </source>
</reference>
<keyword evidence="3" id="KW-0813">Transport</keyword>
<dbReference type="Gene3D" id="3.10.105.10">
    <property type="entry name" value="Dipeptide-binding Protein, Domain 3"/>
    <property type="match status" value="1"/>
</dbReference>
<keyword evidence="8" id="KW-1185">Reference proteome</keyword>
<dbReference type="PANTHER" id="PTHR30290:SF9">
    <property type="entry name" value="OLIGOPEPTIDE-BINDING PROTEIN APPA"/>
    <property type="match status" value="1"/>
</dbReference>
<evidence type="ECO:0000256" key="3">
    <source>
        <dbReference type="ARBA" id="ARBA00022448"/>
    </source>
</evidence>
<keyword evidence="4 5" id="KW-0732">Signal</keyword>
<dbReference type="InterPro" id="IPR030678">
    <property type="entry name" value="Peptide/Ni-bd"/>
</dbReference>
<protein>
    <submittedName>
        <fullName evidence="7">ABC transporter substrate-binding protein</fullName>
    </submittedName>
</protein>
<dbReference type="Proteomes" id="UP000626026">
    <property type="component" value="Unassembled WGS sequence"/>
</dbReference>
<comment type="caution">
    <text evidence="7">The sequence shown here is derived from an EMBL/GenBank/DDBJ whole genome shotgun (WGS) entry which is preliminary data.</text>
</comment>
<dbReference type="PANTHER" id="PTHR30290">
    <property type="entry name" value="PERIPLASMIC BINDING COMPONENT OF ABC TRANSPORTER"/>
    <property type="match status" value="1"/>
</dbReference>
<dbReference type="CDD" id="cd08498">
    <property type="entry name" value="PBP2_NikA_DppA_OppA_like_2"/>
    <property type="match status" value="1"/>
</dbReference>
<feature type="signal peptide" evidence="5">
    <location>
        <begin position="1"/>
        <end position="25"/>
    </location>
</feature>
<feature type="domain" description="Solute-binding protein family 5" evidence="6">
    <location>
        <begin position="70"/>
        <end position="423"/>
    </location>
</feature>
<feature type="chain" id="PRO_5046225822" evidence="5">
    <location>
        <begin position="26"/>
        <end position="524"/>
    </location>
</feature>
<dbReference type="SUPFAM" id="SSF53850">
    <property type="entry name" value="Periplasmic binding protein-like II"/>
    <property type="match status" value="1"/>
</dbReference>
<evidence type="ECO:0000256" key="2">
    <source>
        <dbReference type="ARBA" id="ARBA00005695"/>
    </source>
</evidence>
<sequence>MGRMAAGIAGFTMGAWLGLAAPALAAGLTVALQTDATSMDPHVAPTFTTAALQDHIYGSLISLDPELRQVPNLALRWQAVDATRWLVELRPGVTFSDGRAFGAEDVAFSLRRATLVRHAAGTAAPYVKAITGITVLDPLRLELQTETPYPQLPLDLARLRIVSAAVGEQAGTDAFNRGEAAIGTGPYVLRGWTPGEKLELARNPRFWGEAPEWDSVTFRPIASDAARLAALLSGSVDLIDKVPTPDVARLRREPQVAVFAHEGNRTMFLVPDTAREVSPFVTGHDGQPLPANPLRDVRVRRAISLAINRKALVERVLEGEGSVANQAAPVGMFGGSAAIPAAEWQPEAARALLAEAGYPQGFRLALHCSNGRYVADRATCQALAQMLTRIGIAATAEAEPQSVFYTRMSRFDASLLLNGWGSIGDNLVVLRQALHSVDAARGLGGFNRGRYANAELDRLTDAAARTIDDGERSRLQQQAMETAMADVGLVPLYTPAWIWAGRKGLRYTAGFDEGTFATRATAGR</sequence>
<evidence type="ECO:0000256" key="5">
    <source>
        <dbReference type="SAM" id="SignalP"/>
    </source>
</evidence>
<dbReference type="EMBL" id="JACTVA010000018">
    <property type="protein sequence ID" value="MBC9207501.1"/>
    <property type="molecule type" value="Genomic_DNA"/>
</dbReference>